<feature type="signal peptide" evidence="2">
    <location>
        <begin position="1"/>
        <end position="23"/>
    </location>
</feature>
<dbReference type="Gramene" id="AET6Gv20280300.32">
    <property type="protein sequence ID" value="AET6Gv20280300.32"/>
    <property type="gene ID" value="AET6Gv20280300"/>
</dbReference>
<evidence type="ECO:0008006" key="5">
    <source>
        <dbReference type="Google" id="ProtNLM"/>
    </source>
</evidence>
<keyword evidence="2" id="KW-0732">Signal</keyword>
<dbReference type="Gramene" id="AET6Gv20280300.19">
    <property type="protein sequence ID" value="AET6Gv20280300.19"/>
    <property type="gene ID" value="AET6Gv20280300"/>
</dbReference>
<sequence length="91" mass="10164">MDLSIRAILRFLWWPSVPLGVSSGSERRRPQGGRRGGSWNHGSFQLRLVERKGKFPMLPCESQRWVSSLIPAVATLVTTLCASVPPKSDFI</sequence>
<evidence type="ECO:0000313" key="4">
    <source>
        <dbReference type="Proteomes" id="UP000015105"/>
    </source>
</evidence>
<feature type="region of interest" description="Disordered" evidence="1">
    <location>
        <begin position="18"/>
        <end position="41"/>
    </location>
</feature>
<reference evidence="4" key="1">
    <citation type="journal article" date="2014" name="Science">
        <title>Ancient hybridizations among the ancestral genomes of bread wheat.</title>
        <authorList>
            <consortium name="International Wheat Genome Sequencing Consortium,"/>
            <person name="Marcussen T."/>
            <person name="Sandve S.R."/>
            <person name="Heier L."/>
            <person name="Spannagl M."/>
            <person name="Pfeifer M."/>
            <person name="Jakobsen K.S."/>
            <person name="Wulff B.B."/>
            <person name="Steuernagel B."/>
            <person name="Mayer K.F."/>
            <person name="Olsen O.A."/>
        </authorList>
    </citation>
    <scope>NUCLEOTIDE SEQUENCE [LARGE SCALE GENOMIC DNA]</scope>
    <source>
        <strain evidence="4">cv. AL8/78</strain>
    </source>
</reference>
<dbReference type="Proteomes" id="UP000015105">
    <property type="component" value="Chromosome 6D"/>
</dbReference>
<evidence type="ECO:0000313" key="3">
    <source>
        <dbReference type="EnsemblPlants" id="AET6Gv20280300.19"/>
    </source>
</evidence>
<keyword evidence="4" id="KW-1185">Reference proteome</keyword>
<accession>A0A453N912</accession>
<name>A0A453N912_AEGTS</name>
<reference evidence="3" key="4">
    <citation type="submission" date="2019-03" db="UniProtKB">
        <authorList>
            <consortium name="EnsemblPlants"/>
        </authorList>
    </citation>
    <scope>IDENTIFICATION</scope>
</reference>
<feature type="chain" id="PRO_5042372724" description="Secreted protein" evidence="2">
    <location>
        <begin position="24"/>
        <end position="91"/>
    </location>
</feature>
<organism evidence="3 4">
    <name type="scientific">Aegilops tauschii subsp. strangulata</name>
    <name type="common">Goatgrass</name>
    <dbReference type="NCBI Taxonomy" id="200361"/>
    <lineage>
        <taxon>Eukaryota</taxon>
        <taxon>Viridiplantae</taxon>
        <taxon>Streptophyta</taxon>
        <taxon>Embryophyta</taxon>
        <taxon>Tracheophyta</taxon>
        <taxon>Spermatophyta</taxon>
        <taxon>Magnoliopsida</taxon>
        <taxon>Liliopsida</taxon>
        <taxon>Poales</taxon>
        <taxon>Poaceae</taxon>
        <taxon>BOP clade</taxon>
        <taxon>Pooideae</taxon>
        <taxon>Triticodae</taxon>
        <taxon>Triticeae</taxon>
        <taxon>Triticinae</taxon>
        <taxon>Aegilops</taxon>
    </lineage>
</organism>
<protein>
    <recommendedName>
        <fullName evidence="5">Secreted protein</fullName>
    </recommendedName>
</protein>
<dbReference type="EnsemblPlants" id="AET6Gv20280300.32">
    <property type="protein sequence ID" value="AET6Gv20280300.32"/>
    <property type="gene ID" value="AET6Gv20280300"/>
</dbReference>
<reference evidence="3" key="3">
    <citation type="journal article" date="2017" name="Nature">
        <title>Genome sequence of the progenitor of the wheat D genome Aegilops tauschii.</title>
        <authorList>
            <person name="Luo M.C."/>
            <person name="Gu Y.Q."/>
            <person name="Puiu D."/>
            <person name="Wang H."/>
            <person name="Twardziok S.O."/>
            <person name="Deal K.R."/>
            <person name="Huo N."/>
            <person name="Zhu T."/>
            <person name="Wang L."/>
            <person name="Wang Y."/>
            <person name="McGuire P.E."/>
            <person name="Liu S."/>
            <person name="Long H."/>
            <person name="Ramasamy R.K."/>
            <person name="Rodriguez J.C."/>
            <person name="Van S.L."/>
            <person name="Yuan L."/>
            <person name="Wang Z."/>
            <person name="Xia Z."/>
            <person name="Xiao L."/>
            <person name="Anderson O.D."/>
            <person name="Ouyang S."/>
            <person name="Liang Y."/>
            <person name="Zimin A.V."/>
            <person name="Pertea G."/>
            <person name="Qi P."/>
            <person name="Bennetzen J.L."/>
            <person name="Dai X."/>
            <person name="Dawson M.W."/>
            <person name="Muller H.G."/>
            <person name="Kugler K."/>
            <person name="Rivarola-Duarte L."/>
            <person name="Spannagl M."/>
            <person name="Mayer K.F.X."/>
            <person name="Lu F.H."/>
            <person name="Bevan M.W."/>
            <person name="Leroy P."/>
            <person name="Li P."/>
            <person name="You F.M."/>
            <person name="Sun Q."/>
            <person name="Liu Z."/>
            <person name="Lyons E."/>
            <person name="Wicker T."/>
            <person name="Salzberg S.L."/>
            <person name="Devos K.M."/>
            <person name="Dvorak J."/>
        </authorList>
    </citation>
    <scope>NUCLEOTIDE SEQUENCE [LARGE SCALE GENOMIC DNA]</scope>
    <source>
        <strain evidence="3">cv. AL8/78</strain>
    </source>
</reference>
<reference evidence="3" key="5">
    <citation type="journal article" date="2021" name="G3 (Bethesda)">
        <title>Aegilops tauschii genome assembly Aet v5.0 features greater sequence contiguity and improved annotation.</title>
        <authorList>
            <person name="Wang L."/>
            <person name="Zhu T."/>
            <person name="Rodriguez J.C."/>
            <person name="Deal K.R."/>
            <person name="Dubcovsky J."/>
            <person name="McGuire P.E."/>
            <person name="Lux T."/>
            <person name="Spannagl M."/>
            <person name="Mayer K.F.X."/>
            <person name="Baldrich P."/>
            <person name="Meyers B.C."/>
            <person name="Huo N."/>
            <person name="Gu Y.Q."/>
            <person name="Zhou H."/>
            <person name="Devos K.M."/>
            <person name="Bennetzen J.L."/>
            <person name="Unver T."/>
            <person name="Budak H."/>
            <person name="Gulick P.J."/>
            <person name="Galiba G."/>
            <person name="Kalapos B."/>
            <person name="Nelson D.R."/>
            <person name="Li P."/>
            <person name="You F.M."/>
            <person name="Luo M.C."/>
            <person name="Dvorak J."/>
        </authorList>
    </citation>
    <scope>NUCLEOTIDE SEQUENCE [LARGE SCALE GENOMIC DNA]</scope>
    <source>
        <strain evidence="3">cv. AL8/78</strain>
    </source>
</reference>
<dbReference type="AlphaFoldDB" id="A0A453N912"/>
<evidence type="ECO:0000256" key="2">
    <source>
        <dbReference type="SAM" id="SignalP"/>
    </source>
</evidence>
<reference evidence="4" key="2">
    <citation type="journal article" date="2017" name="Nat. Plants">
        <title>The Aegilops tauschii genome reveals multiple impacts of transposons.</title>
        <authorList>
            <person name="Zhao G."/>
            <person name="Zou C."/>
            <person name="Li K."/>
            <person name="Wang K."/>
            <person name="Li T."/>
            <person name="Gao L."/>
            <person name="Zhang X."/>
            <person name="Wang H."/>
            <person name="Yang Z."/>
            <person name="Liu X."/>
            <person name="Jiang W."/>
            <person name="Mao L."/>
            <person name="Kong X."/>
            <person name="Jiao Y."/>
            <person name="Jia J."/>
        </authorList>
    </citation>
    <scope>NUCLEOTIDE SEQUENCE [LARGE SCALE GENOMIC DNA]</scope>
    <source>
        <strain evidence="4">cv. AL8/78</strain>
    </source>
</reference>
<evidence type="ECO:0000256" key="1">
    <source>
        <dbReference type="SAM" id="MobiDB-lite"/>
    </source>
</evidence>
<dbReference type="EnsemblPlants" id="AET6Gv20280300.19">
    <property type="protein sequence ID" value="AET6Gv20280300.19"/>
    <property type="gene ID" value="AET6Gv20280300"/>
</dbReference>
<proteinExistence type="predicted"/>